<feature type="domain" description="HTH luxR-type" evidence="1">
    <location>
        <begin position="252"/>
        <end position="309"/>
    </location>
</feature>
<dbReference type="PANTHER" id="PTHR34293:SF1">
    <property type="entry name" value="HTH-TYPE TRANSCRIPTIONAL REGULATOR TRMBL2"/>
    <property type="match status" value="1"/>
</dbReference>
<reference evidence="2 3" key="1">
    <citation type="submission" date="2024-09" db="EMBL/GenBank/DDBJ databases">
        <authorList>
            <person name="Sun Q."/>
            <person name="Mori K."/>
        </authorList>
    </citation>
    <scope>NUCLEOTIDE SEQUENCE [LARGE SCALE GENOMIC DNA]</scope>
    <source>
        <strain evidence="2 3">TBRC 1432</strain>
    </source>
</reference>
<evidence type="ECO:0000259" key="1">
    <source>
        <dbReference type="SMART" id="SM00421"/>
    </source>
</evidence>
<accession>A0ABV6MMA1</accession>
<dbReference type="Gene3D" id="1.10.10.10">
    <property type="entry name" value="Winged helix-like DNA-binding domain superfamily/Winged helix DNA-binding domain"/>
    <property type="match status" value="2"/>
</dbReference>
<dbReference type="InterPro" id="IPR051797">
    <property type="entry name" value="TrmB-like"/>
</dbReference>
<dbReference type="Pfam" id="PF00196">
    <property type="entry name" value="GerE"/>
    <property type="match status" value="1"/>
</dbReference>
<dbReference type="InterPro" id="IPR036388">
    <property type="entry name" value="WH-like_DNA-bd_sf"/>
</dbReference>
<dbReference type="SMART" id="SM00421">
    <property type="entry name" value="HTH_LUXR"/>
    <property type="match status" value="1"/>
</dbReference>
<dbReference type="Pfam" id="PF01978">
    <property type="entry name" value="TrmB"/>
    <property type="match status" value="1"/>
</dbReference>
<name>A0ABV6MMA1_9PSEU</name>
<dbReference type="SUPFAM" id="SSF46785">
    <property type="entry name" value="Winged helix' DNA-binding domain"/>
    <property type="match status" value="1"/>
</dbReference>
<organism evidence="2 3">
    <name type="scientific">Kutzneria chonburiensis</name>
    <dbReference type="NCBI Taxonomy" id="1483604"/>
    <lineage>
        <taxon>Bacteria</taxon>
        <taxon>Bacillati</taxon>
        <taxon>Actinomycetota</taxon>
        <taxon>Actinomycetes</taxon>
        <taxon>Pseudonocardiales</taxon>
        <taxon>Pseudonocardiaceae</taxon>
        <taxon>Kutzneria</taxon>
    </lineage>
</organism>
<dbReference type="InterPro" id="IPR002831">
    <property type="entry name" value="Tscrpt_reg_TrmB_N"/>
</dbReference>
<comment type="caution">
    <text evidence="2">The sequence shown here is derived from an EMBL/GenBank/DDBJ whole genome shotgun (WGS) entry which is preliminary data.</text>
</comment>
<gene>
    <name evidence="2" type="ORF">ACFFH7_07990</name>
</gene>
<evidence type="ECO:0000313" key="2">
    <source>
        <dbReference type="EMBL" id="MFC0541420.1"/>
    </source>
</evidence>
<dbReference type="SUPFAM" id="SSF46894">
    <property type="entry name" value="C-terminal effector domain of the bipartite response regulators"/>
    <property type="match status" value="1"/>
</dbReference>
<dbReference type="InterPro" id="IPR036390">
    <property type="entry name" value="WH_DNA-bd_sf"/>
</dbReference>
<protein>
    <submittedName>
        <fullName evidence="2">Helix-turn-helix domain-containing protein</fullName>
    </submittedName>
</protein>
<keyword evidence="3" id="KW-1185">Reference proteome</keyword>
<dbReference type="RefSeq" id="WP_273942572.1">
    <property type="nucleotide sequence ID" value="NZ_CP097263.1"/>
</dbReference>
<dbReference type="Proteomes" id="UP001589810">
    <property type="component" value="Unassembled WGS sequence"/>
</dbReference>
<dbReference type="PANTHER" id="PTHR34293">
    <property type="entry name" value="HTH-TYPE TRANSCRIPTIONAL REGULATOR TRMBL2"/>
    <property type="match status" value="1"/>
</dbReference>
<dbReference type="InterPro" id="IPR016032">
    <property type="entry name" value="Sig_transdc_resp-reg_C-effctor"/>
</dbReference>
<dbReference type="InterPro" id="IPR000792">
    <property type="entry name" value="Tscrpt_reg_LuxR_C"/>
</dbReference>
<dbReference type="PRINTS" id="PR00038">
    <property type="entry name" value="HTHLUXR"/>
</dbReference>
<evidence type="ECO:0000313" key="3">
    <source>
        <dbReference type="Proteomes" id="UP001589810"/>
    </source>
</evidence>
<proteinExistence type="predicted"/>
<sequence>MLEALGLTAAEERVYRAVVVGHRAVPSELAAQLDVTAQTLDPLLQALIDKGLVSRVGGRYVPAPPDVALGPLLVHGQAELERARAAVGQLAEQYRKGVRRRDSTQLVEVVTGAEAIRQQALQLQREARTEMLWFCRINPIAMTSTENEEEFRALARGVRYQVVYETAMLEEPGALKGLASGIQAGEQARTVPTVPVRLAIADRQVALCPLGDEADGEPTAALVQGTSLLTALIALFETYWHRATPVQIDGNGGPLTADEVRLLSLLIGGVSDKSIATQLQVSQRTVQRRVQDLMRRADVRNRMQLSWQVGKLGWLDNAAGPVAGPAAGSQLSGSR</sequence>
<dbReference type="EMBL" id="JBHLUD010000002">
    <property type="protein sequence ID" value="MFC0541420.1"/>
    <property type="molecule type" value="Genomic_DNA"/>
</dbReference>